<dbReference type="EMBL" id="JBFOLJ010000006">
    <property type="protein sequence ID" value="KAL2531051.1"/>
    <property type="molecule type" value="Genomic_DNA"/>
</dbReference>
<evidence type="ECO:0000256" key="5">
    <source>
        <dbReference type="ARBA" id="ARBA00022821"/>
    </source>
</evidence>
<dbReference type="InterPro" id="IPR042197">
    <property type="entry name" value="Apaf_helical"/>
</dbReference>
<keyword evidence="2" id="KW-0433">Leucine-rich repeat</keyword>
<proteinExistence type="inferred from homology"/>
<evidence type="ECO:0000256" key="6">
    <source>
        <dbReference type="ARBA" id="ARBA00022840"/>
    </source>
</evidence>
<dbReference type="InterPro" id="IPR036388">
    <property type="entry name" value="WH-like_DNA-bd_sf"/>
</dbReference>
<dbReference type="SUPFAM" id="SSF52540">
    <property type="entry name" value="P-loop containing nucleoside triphosphate hydrolases"/>
    <property type="match status" value="1"/>
</dbReference>
<dbReference type="SUPFAM" id="SSF52058">
    <property type="entry name" value="L domain-like"/>
    <property type="match status" value="1"/>
</dbReference>
<feature type="domain" description="Disease resistance protein winged helix" evidence="7">
    <location>
        <begin position="74"/>
        <end position="141"/>
    </location>
</feature>
<keyword evidence="4" id="KW-0547">Nucleotide-binding</keyword>
<gene>
    <name evidence="8" type="ORF">Fot_23652</name>
</gene>
<dbReference type="InterPro" id="IPR027417">
    <property type="entry name" value="P-loop_NTPase"/>
</dbReference>
<keyword evidence="9" id="KW-1185">Reference proteome</keyword>
<dbReference type="GO" id="GO:0006952">
    <property type="term" value="P:defense response"/>
    <property type="evidence" value="ECO:0007669"/>
    <property type="project" value="UniProtKB-KW"/>
</dbReference>
<name>A0ABD1V1H6_9LAMI</name>
<dbReference type="Gene3D" id="3.80.10.10">
    <property type="entry name" value="Ribonuclease Inhibitor"/>
    <property type="match status" value="1"/>
</dbReference>
<dbReference type="AlphaFoldDB" id="A0ABD1V1H6"/>
<evidence type="ECO:0000313" key="8">
    <source>
        <dbReference type="EMBL" id="KAL2531051.1"/>
    </source>
</evidence>
<evidence type="ECO:0000313" key="9">
    <source>
        <dbReference type="Proteomes" id="UP001604277"/>
    </source>
</evidence>
<dbReference type="Gene3D" id="1.10.8.430">
    <property type="entry name" value="Helical domain of apoptotic protease-activating factors"/>
    <property type="match status" value="1"/>
</dbReference>
<dbReference type="PANTHER" id="PTHR23155:SF1032">
    <property type="entry name" value="NB-ARC DOMAIN-CONTAINING PROTEIN"/>
    <property type="match status" value="1"/>
</dbReference>
<dbReference type="PANTHER" id="PTHR23155">
    <property type="entry name" value="DISEASE RESISTANCE PROTEIN RP"/>
    <property type="match status" value="1"/>
</dbReference>
<dbReference type="InterPro" id="IPR032675">
    <property type="entry name" value="LRR_dom_sf"/>
</dbReference>
<keyword evidence="6" id="KW-0067">ATP-binding</keyword>
<dbReference type="GO" id="GO:0005524">
    <property type="term" value="F:ATP binding"/>
    <property type="evidence" value="ECO:0007669"/>
    <property type="project" value="UniProtKB-KW"/>
</dbReference>
<dbReference type="Proteomes" id="UP001604277">
    <property type="component" value="Unassembled WGS sequence"/>
</dbReference>
<keyword evidence="5" id="KW-0611">Plant defense</keyword>
<dbReference type="FunFam" id="1.10.10.10:FF:000322">
    <property type="entry name" value="Probable disease resistance protein At1g63360"/>
    <property type="match status" value="1"/>
</dbReference>
<reference evidence="9" key="1">
    <citation type="submission" date="2024-07" db="EMBL/GenBank/DDBJ databases">
        <title>Two chromosome-level genome assemblies of Korean endemic species Abeliophyllum distichum and Forsythia ovata (Oleaceae).</title>
        <authorList>
            <person name="Jang H."/>
        </authorList>
    </citation>
    <scope>NUCLEOTIDE SEQUENCE [LARGE SCALE GENOMIC DNA]</scope>
</reference>
<dbReference type="Pfam" id="PF23559">
    <property type="entry name" value="WHD_DRP"/>
    <property type="match status" value="1"/>
</dbReference>
<evidence type="ECO:0000256" key="2">
    <source>
        <dbReference type="ARBA" id="ARBA00022614"/>
    </source>
</evidence>
<protein>
    <submittedName>
        <fullName evidence="8">Disease resistance protein</fullName>
    </submittedName>
</protein>
<dbReference type="Gene3D" id="1.10.10.10">
    <property type="entry name" value="Winged helix-like DNA-binding domain superfamily/Winged helix DNA-binding domain"/>
    <property type="match status" value="1"/>
</dbReference>
<accession>A0ABD1V1H6</accession>
<sequence length="383" mass="43740">MTKRCSDLPLALVTLAGSMRGMADIHEWRDASEELDESCMGQADMENGVLPILVYAFNRLKDPKLKSCFLYCSLYPEDYDIPRDELIANFISEELMDTRSSRRADFDQGHAILNKLEKAYLVEIWTDREVVRMHDLIRDMAHLEKLNAGCGNLVYVPPLEKLRLLRQLDLTGTSIEEVPKGMESLTNLKILYLDCCNLKNMTTGIFHRLTHLQELTLPCHVVHPTDVEGLKQLELFDGRLNSVSDLNQLIKSQQSEGRLRSYHIILNEPGEVFGYDEYYPPCKVVHFGNDSHADSSLGVDENLLPQDIEELLFEGYGLSCCLLDYFPMLNNAKNLKKCDIVVEDKIECIMRLSSEEEQQSRGVPFQSLEDLPLYDLPNFIGLL</sequence>
<dbReference type="InterPro" id="IPR044974">
    <property type="entry name" value="Disease_R_plants"/>
</dbReference>
<evidence type="ECO:0000259" key="7">
    <source>
        <dbReference type="Pfam" id="PF23559"/>
    </source>
</evidence>
<comment type="caution">
    <text evidence="8">The sequence shown here is derived from an EMBL/GenBank/DDBJ whole genome shotgun (WGS) entry which is preliminary data.</text>
</comment>
<evidence type="ECO:0000256" key="1">
    <source>
        <dbReference type="ARBA" id="ARBA00008894"/>
    </source>
</evidence>
<keyword evidence="3" id="KW-0677">Repeat</keyword>
<comment type="similarity">
    <text evidence="1">Belongs to the disease resistance NB-LRR family.</text>
</comment>
<evidence type="ECO:0000256" key="4">
    <source>
        <dbReference type="ARBA" id="ARBA00022741"/>
    </source>
</evidence>
<dbReference type="InterPro" id="IPR058922">
    <property type="entry name" value="WHD_DRP"/>
</dbReference>
<organism evidence="8 9">
    <name type="scientific">Forsythia ovata</name>
    <dbReference type="NCBI Taxonomy" id="205694"/>
    <lineage>
        <taxon>Eukaryota</taxon>
        <taxon>Viridiplantae</taxon>
        <taxon>Streptophyta</taxon>
        <taxon>Embryophyta</taxon>
        <taxon>Tracheophyta</taxon>
        <taxon>Spermatophyta</taxon>
        <taxon>Magnoliopsida</taxon>
        <taxon>eudicotyledons</taxon>
        <taxon>Gunneridae</taxon>
        <taxon>Pentapetalae</taxon>
        <taxon>asterids</taxon>
        <taxon>lamiids</taxon>
        <taxon>Lamiales</taxon>
        <taxon>Oleaceae</taxon>
        <taxon>Forsythieae</taxon>
        <taxon>Forsythia</taxon>
    </lineage>
</organism>
<evidence type="ECO:0000256" key="3">
    <source>
        <dbReference type="ARBA" id="ARBA00022737"/>
    </source>
</evidence>